<organism evidence="2 3">
    <name type="scientific">Cannabis sativa</name>
    <name type="common">Hemp</name>
    <name type="synonym">Marijuana</name>
    <dbReference type="NCBI Taxonomy" id="3483"/>
    <lineage>
        <taxon>Eukaryota</taxon>
        <taxon>Viridiplantae</taxon>
        <taxon>Streptophyta</taxon>
        <taxon>Embryophyta</taxon>
        <taxon>Tracheophyta</taxon>
        <taxon>Spermatophyta</taxon>
        <taxon>Magnoliopsida</taxon>
        <taxon>eudicotyledons</taxon>
        <taxon>Gunneridae</taxon>
        <taxon>Pentapetalae</taxon>
        <taxon>rosids</taxon>
        <taxon>fabids</taxon>
        <taxon>Rosales</taxon>
        <taxon>Cannabaceae</taxon>
        <taxon>Cannabis</taxon>
    </lineage>
</organism>
<proteinExistence type="predicted"/>
<keyword evidence="1" id="KW-0812">Transmembrane</keyword>
<keyword evidence="1" id="KW-0472">Membrane</keyword>
<reference evidence="2" key="2">
    <citation type="submission" date="2021-03" db="UniProtKB">
        <authorList>
            <consortium name="EnsemblPlants"/>
        </authorList>
    </citation>
    <scope>IDENTIFICATION</scope>
</reference>
<evidence type="ECO:0000313" key="3">
    <source>
        <dbReference type="Proteomes" id="UP000596661"/>
    </source>
</evidence>
<protein>
    <submittedName>
        <fullName evidence="2">Uncharacterized protein</fullName>
    </submittedName>
</protein>
<sequence>MADSQSGGEEKVSPATAVLLGALAPGVNAPTWNALKSAFVMLGLSLIVMMVLAITSSDSFMALHVALLVIITATLFALLSWFLAETGLVSIESQMQDMNLVPNDKDNKKIKVGEYTEQYFIAWDVKEVRHRRFQQVSFFKRSNPTLQMRDRANHIVFLSVEKRNILRLTSVANFHKYDLYAPASKVARAPAAVGACPGDGQVPDLDDNEPLSRIAQNLERKERALR</sequence>
<reference evidence="2" key="1">
    <citation type="submission" date="2018-11" db="EMBL/GenBank/DDBJ databases">
        <authorList>
            <person name="Grassa J C."/>
        </authorList>
    </citation>
    <scope>NUCLEOTIDE SEQUENCE [LARGE SCALE GENOMIC DNA]</scope>
</reference>
<accession>A0A803QGP7</accession>
<dbReference type="AlphaFoldDB" id="A0A803QGP7"/>
<dbReference type="EnsemblPlants" id="evm.model.09.578">
    <property type="protein sequence ID" value="cds.evm.model.09.578"/>
    <property type="gene ID" value="evm.TU.09.578"/>
</dbReference>
<keyword evidence="1" id="KW-1133">Transmembrane helix</keyword>
<dbReference type="Gramene" id="evm.model.09.578">
    <property type="protein sequence ID" value="cds.evm.model.09.578"/>
    <property type="gene ID" value="evm.TU.09.578"/>
</dbReference>
<feature type="transmembrane region" description="Helical" evidence="1">
    <location>
        <begin position="61"/>
        <end position="84"/>
    </location>
</feature>
<name>A0A803QGP7_CANSA</name>
<evidence type="ECO:0000313" key="2">
    <source>
        <dbReference type="EnsemblPlants" id="cds.evm.model.09.578"/>
    </source>
</evidence>
<evidence type="ECO:0000256" key="1">
    <source>
        <dbReference type="SAM" id="Phobius"/>
    </source>
</evidence>
<dbReference type="Proteomes" id="UP000596661">
    <property type="component" value="Chromosome 9"/>
</dbReference>
<feature type="transmembrane region" description="Helical" evidence="1">
    <location>
        <begin position="34"/>
        <end position="54"/>
    </location>
</feature>
<keyword evidence="3" id="KW-1185">Reference proteome</keyword>
<dbReference type="EMBL" id="UZAU01000734">
    <property type="status" value="NOT_ANNOTATED_CDS"/>
    <property type="molecule type" value="Genomic_DNA"/>
</dbReference>